<proteinExistence type="predicted"/>
<dbReference type="GO" id="GO:0020037">
    <property type="term" value="F:heme binding"/>
    <property type="evidence" value="ECO:0007669"/>
    <property type="project" value="InterPro"/>
</dbReference>
<evidence type="ECO:0000256" key="7">
    <source>
        <dbReference type="SAM" id="MobiDB-lite"/>
    </source>
</evidence>
<dbReference type="Gene3D" id="1.10.630.10">
    <property type="entry name" value="Cytochrome P450"/>
    <property type="match status" value="1"/>
</dbReference>
<dbReference type="SUPFAM" id="SSF48264">
    <property type="entry name" value="Cytochrome P450"/>
    <property type="match status" value="1"/>
</dbReference>
<dbReference type="AlphaFoldDB" id="A0AAD5WNY6"/>
<dbReference type="Pfam" id="PF00067">
    <property type="entry name" value="p450"/>
    <property type="match status" value="1"/>
</dbReference>
<dbReference type="CDD" id="cd20612">
    <property type="entry name" value="CYP_LDS-like_C"/>
    <property type="match status" value="1"/>
</dbReference>
<feature type="compositionally biased region" description="Polar residues" evidence="7">
    <location>
        <begin position="59"/>
        <end position="73"/>
    </location>
</feature>
<protein>
    <recommendedName>
        <fullName evidence="10">Linoleate diol synthase</fullName>
    </recommendedName>
</protein>
<dbReference type="InterPro" id="IPR034812">
    <property type="entry name" value="Ppo-like_N"/>
</dbReference>
<dbReference type="Pfam" id="PF03098">
    <property type="entry name" value="An_peroxidase"/>
    <property type="match status" value="2"/>
</dbReference>
<dbReference type="GO" id="GO:0005506">
    <property type="term" value="F:iron ion binding"/>
    <property type="evidence" value="ECO:0007669"/>
    <property type="project" value="InterPro"/>
</dbReference>
<accession>A0AAD5WNY6</accession>
<dbReference type="Gene3D" id="1.10.640.10">
    <property type="entry name" value="Haem peroxidase domain superfamily, animal type"/>
    <property type="match status" value="1"/>
</dbReference>
<keyword evidence="4" id="KW-0560">Oxidoreductase</keyword>
<dbReference type="PANTHER" id="PTHR11903">
    <property type="entry name" value="PROSTAGLANDIN G/H SYNTHASE"/>
    <property type="match status" value="1"/>
</dbReference>
<sequence>MTKSDSSKDMMEKGVDVESAPFTNQAPNATQYKAAPSKKEPKADKAGISQAFTQFGQLMQASSRPLPTQNGDGTYTVEKKRSSLKADLMTLKMKDIKTLVEVVKGKLKGPHVADDKTMIMERVIQLVAGLPSKSKLREELTNGFLNELWYSLDHPPLLYMGDQFSYRSADGSNVNPMNPSLGAAGTLYARSCRPGVVTLPALPDPSLIFDSVMKRSEFKRHPNNVSSVLWYWATIIIHDLFWTDHTNINKSKTSSYLDLSPLYGSNQDMQNSIRTFKDGMLKADSFADKRLLGMPPGVPVILIMFNRFHNHVAQNLADINESGRFTKPAAEPCQANAAAWEKYDEDLFQTARLITSGLYINITLIDYVRNIVNLNRCDSDWSLDPRQEMGLNAGTKDGAERGTGNVVSAEFNLCYRWHSCISAKDEKWVDEFYHEVFGKDPADVTHADMMRGFVKFERSIPDEPAERAFGGFKRGEDGKFNDDDLVNCISDGVEEVAGSFGARNVPAAMKPVEMLGILQGRKWRLAGLNEFRKHFGLKPYEKFEDINSDPEVADNLRHLYEHTDFVELYTGLVAEEHKSPMVPGVGIAPTYTISRVVLSDAVCLVRGDRFYTIDYNPRNLTNWGFNEVQYDLNVNHGCVFYKLFIRAFPNHFKQNSVYAHYPMVIPSENKKILNDLKRADLFDFSRPTAIPHRINITSYGGAKYILDNQDKYKVTWHEGLSFLMDDGGKKFMLSGDTSFHAGQRKCMHAALYRDDWHSHIKKFYAQITEELLQEKSHVIAGQRQVDIIRDVGNIAHVHFAARVFNLPLKTKHNPKGIYSEHEMYMVLAVIFVCIFFDIDPVKSFPLRQAAKAVTMQLGKLIETNVKLTTGFGIAGLFAPKPKEDDALGVYGTNMVKGFAKSGLSTYDIAWSQILPTAGAMVPNQAEVFAQAVDFFLSDKGKEHMPELYRISNEPDSAETDALLLGYAMEGIRLAGTFGSYREVATDDIIKEDNGTEVPVKAGDRVFVSFVSAAKDPNHFPEPEVVNPRRPLSEYIHYGTGPHACLGREASQVALTEMFRILFKKKNLRRSPGPQGELKKVPRPGGFFVYMREDWSGLWPFPTSMKVMWDQ</sequence>
<evidence type="ECO:0000256" key="6">
    <source>
        <dbReference type="PIRSR" id="PIRSR619791-2"/>
    </source>
</evidence>
<feature type="compositionally biased region" description="Polar residues" evidence="7">
    <location>
        <begin position="21"/>
        <end position="31"/>
    </location>
</feature>
<organism evidence="8 9">
    <name type="scientific">Zalerion maritima</name>
    <dbReference type="NCBI Taxonomy" id="339359"/>
    <lineage>
        <taxon>Eukaryota</taxon>
        <taxon>Fungi</taxon>
        <taxon>Dikarya</taxon>
        <taxon>Ascomycota</taxon>
        <taxon>Pezizomycotina</taxon>
        <taxon>Sordariomycetes</taxon>
        <taxon>Lulworthiomycetidae</taxon>
        <taxon>Lulworthiales</taxon>
        <taxon>Lulworthiaceae</taxon>
        <taxon>Zalerion</taxon>
    </lineage>
</organism>
<dbReference type="PANTHER" id="PTHR11903:SF13">
    <property type="entry name" value="LINOLEATE 10R-LIPOXYGENASE"/>
    <property type="match status" value="1"/>
</dbReference>
<dbReference type="InterPro" id="IPR019791">
    <property type="entry name" value="Haem_peroxidase_animal"/>
</dbReference>
<dbReference type="GO" id="GO:0006979">
    <property type="term" value="P:response to oxidative stress"/>
    <property type="evidence" value="ECO:0007669"/>
    <property type="project" value="InterPro"/>
</dbReference>
<name>A0AAD5WNY6_9PEZI</name>
<dbReference type="InterPro" id="IPR037120">
    <property type="entry name" value="Haem_peroxidase_sf_animal"/>
</dbReference>
<comment type="subunit">
    <text evidence="1">Homotetramer.</text>
</comment>
<dbReference type="SUPFAM" id="SSF48113">
    <property type="entry name" value="Heme-dependent peroxidases"/>
    <property type="match status" value="1"/>
</dbReference>
<evidence type="ECO:0008006" key="10">
    <source>
        <dbReference type="Google" id="ProtNLM"/>
    </source>
</evidence>
<evidence type="ECO:0000256" key="2">
    <source>
        <dbReference type="ARBA" id="ARBA00022723"/>
    </source>
</evidence>
<evidence type="ECO:0000256" key="3">
    <source>
        <dbReference type="ARBA" id="ARBA00022964"/>
    </source>
</evidence>
<gene>
    <name evidence="8" type="ORF">MKZ38_007881</name>
</gene>
<feature type="compositionally biased region" description="Basic and acidic residues" evidence="7">
    <location>
        <begin position="1"/>
        <end position="16"/>
    </location>
</feature>
<comment type="caution">
    <text evidence="8">The sequence shown here is derived from an EMBL/GenBank/DDBJ whole genome shotgun (WGS) entry which is preliminary data.</text>
</comment>
<keyword evidence="9" id="KW-1185">Reference proteome</keyword>
<dbReference type="EMBL" id="JAKWBI020000520">
    <property type="protein sequence ID" value="KAJ2894179.1"/>
    <property type="molecule type" value="Genomic_DNA"/>
</dbReference>
<dbReference type="CDD" id="cd09817">
    <property type="entry name" value="linoleate_diol_synthase_like"/>
    <property type="match status" value="1"/>
</dbReference>
<dbReference type="Proteomes" id="UP001201980">
    <property type="component" value="Unassembled WGS sequence"/>
</dbReference>
<keyword evidence="2 6" id="KW-0479">Metal-binding</keyword>
<evidence type="ECO:0000256" key="4">
    <source>
        <dbReference type="ARBA" id="ARBA00023002"/>
    </source>
</evidence>
<dbReference type="GO" id="GO:0051213">
    <property type="term" value="F:dioxygenase activity"/>
    <property type="evidence" value="ECO:0007669"/>
    <property type="project" value="UniProtKB-KW"/>
</dbReference>
<reference evidence="8" key="1">
    <citation type="submission" date="2022-07" db="EMBL/GenBank/DDBJ databases">
        <title>Draft genome sequence of Zalerion maritima ATCC 34329, a (micro)plastics degrading marine fungus.</title>
        <authorList>
            <person name="Paco A."/>
            <person name="Goncalves M.F.M."/>
            <person name="Rocha-Santos T.A.P."/>
            <person name="Alves A."/>
        </authorList>
    </citation>
    <scope>NUCLEOTIDE SEQUENCE</scope>
    <source>
        <strain evidence="8">ATCC 34329</strain>
    </source>
</reference>
<dbReference type="GO" id="GO:0006631">
    <property type="term" value="P:fatty acid metabolic process"/>
    <property type="evidence" value="ECO:0007669"/>
    <property type="project" value="UniProtKB-ARBA"/>
</dbReference>
<dbReference type="InterPro" id="IPR010255">
    <property type="entry name" value="Haem_peroxidase_sf"/>
</dbReference>
<feature type="binding site" description="axial binding residue" evidence="6">
    <location>
        <position position="418"/>
    </location>
    <ligand>
        <name>heme b</name>
        <dbReference type="ChEBI" id="CHEBI:60344"/>
    </ligand>
    <ligandPart>
        <name>Fe</name>
        <dbReference type="ChEBI" id="CHEBI:18248"/>
    </ligandPart>
</feature>
<evidence type="ECO:0000313" key="9">
    <source>
        <dbReference type="Proteomes" id="UP001201980"/>
    </source>
</evidence>
<feature type="region of interest" description="Disordered" evidence="7">
    <location>
        <begin position="1"/>
        <end position="46"/>
    </location>
</feature>
<dbReference type="GO" id="GO:0004601">
    <property type="term" value="F:peroxidase activity"/>
    <property type="evidence" value="ECO:0007669"/>
    <property type="project" value="InterPro"/>
</dbReference>
<dbReference type="InterPro" id="IPR050783">
    <property type="entry name" value="Oxylipin_biosynth_metab"/>
</dbReference>
<dbReference type="InterPro" id="IPR001128">
    <property type="entry name" value="Cyt_P450"/>
</dbReference>
<dbReference type="PROSITE" id="PS50292">
    <property type="entry name" value="PEROXIDASE_3"/>
    <property type="match status" value="1"/>
</dbReference>
<keyword evidence="3" id="KW-0223">Dioxygenase</keyword>
<evidence type="ECO:0000256" key="5">
    <source>
        <dbReference type="ARBA" id="ARBA00023004"/>
    </source>
</evidence>
<evidence type="ECO:0000313" key="8">
    <source>
        <dbReference type="EMBL" id="KAJ2894179.1"/>
    </source>
</evidence>
<evidence type="ECO:0000256" key="1">
    <source>
        <dbReference type="ARBA" id="ARBA00011881"/>
    </source>
</evidence>
<dbReference type="GO" id="GO:0004497">
    <property type="term" value="F:monooxygenase activity"/>
    <property type="evidence" value="ECO:0007669"/>
    <property type="project" value="InterPro"/>
</dbReference>
<dbReference type="PRINTS" id="PR00457">
    <property type="entry name" value="ANPEROXIDASE"/>
</dbReference>
<keyword evidence="6" id="KW-0349">Heme</keyword>
<keyword evidence="5 6" id="KW-0408">Iron</keyword>
<feature type="region of interest" description="Disordered" evidence="7">
    <location>
        <begin position="59"/>
        <end position="78"/>
    </location>
</feature>
<dbReference type="InterPro" id="IPR036396">
    <property type="entry name" value="Cyt_P450_sf"/>
</dbReference>
<dbReference type="GO" id="GO:0016705">
    <property type="term" value="F:oxidoreductase activity, acting on paired donors, with incorporation or reduction of molecular oxygen"/>
    <property type="evidence" value="ECO:0007669"/>
    <property type="project" value="InterPro"/>
</dbReference>